<dbReference type="RefSeq" id="WP_199035925.1">
    <property type="nucleotide sequence ID" value="NZ_JAELXS010000002.1"/>
</dbReference>
<keyword evidence="1" id="KW-0732">Signal</keyword>
<evidence type="ECO:0000313" key="3">
    <source>
        <dbReference type="Proteomes" id="UP000640426"/>
    </source>
</evidence>
<organism evidence="2 3">
    <name type="scientific">Sphingomonas mollis</name>
    <dbReference type="NCBI Taxonomy" id="2795726"/>
    <lineage>
        <taxon>Bacteria</taxon>
        <taxon>Pseudomonadati</taxon>
        <taxon>Pseudomonadota</taxon>
        <taxon>Alphaproteobacteria</taxon>
        <taxon>Sphingomonadales</taxon>
        <taxon>Sphingomonadaceae</taxon>
        <taxon>Sphingomonas</taxon>
    </lineage>
</organism>
<gene>
    <name evidence="2" type="ORF">JAO74_05525</name>
</gene>
<name>A0ABS0XNB6_9SPHN</name>
<dbReference type="EMBL" id="JAELXS010000002">
    <property type="protein sequence ID" value="MBJ6121250.1"/>
    <property type="molecule type" value="Genomic_DNA"/>
</dbReference>
<accession>A0ABS0XNB6</accession>
<keyword evidence="3" id="KW-1185">Reference proteome</keyword>
<reference evidence="3" key="1">
    <citation type="submission" date="2020-12" db="EMBL/GenBank/DDBJ databases">
        <title>Hymenobacter sp.</title>
        <authorList>
            <person name="Kim M.K."/>
        </authorList>
    </citation>
    <scope>NUCLEOTIDE SEQUENCE [LARGE SCALE GENOMIC DNA]</scope>
    <source>
        <strain evidence="3">BT553</strain>
    </source>
</reference>
<evidence type="ECO:0008006" key="4">
    <source>
        <dbReference type="Google" id="ProtNLM"/>
    </source>
</evidence>
<proteinExistence type="predicted"/>
<dbReference type="PROSITE" id="PS51257">
    <property type="entry name" value="PROKAR_LIPOPROTEIN"/>
    <property type="match status" value="1"/>
</dbReference>
<evidence type="ECO:0000256" key="1">
    <source>
        <dbReference type="SAM" id="SignalP"/>
    </source>
</evidence>
<feature type="chain" id="PRO_5045165885" description="Lipoprotein" evidence="1">
    <location>
        <begin position="26"/>
        <end position="160"/>
    </location>
</feature>
<comment type="caution">
    <text evidence="2">The sequence shown here is derived from an EMBL/GenBank/DDBJ whole genome shotgun (WGS) entry which is preliminary data.</text>
</comment>
<protein>
    <recommendedName>
        <fullName evidence="4">Lipoprotein</fullName>
    </recommendedName>
</protein>
<sequence length="160" mass="17000">MTVNKMMAAAGVAAALMVAACSGGATDEGAAENHSVSLRNLTESEVATEAGEREFRLKGTLIPTPSDTRSKHFLLRERRAIGGNTIAMLREERGNRIAYARTEVDCAKRLFHVLAVGPSRVSVEVGNSAEGPLRPIAGLPLREELATYICQRSGTPLAPA</sequence>
<dbReference type="Proteomes" id="UP000640426">
    <property type="component" value="Unassembled WGS sequence"/>
</dbReference>
<feature type="signal peptide" evidence="1">
    <location>
        <begin position="1"/>
        <end position="25"/>
    </location>
</feature>
<evidence type="ECO:0000313" key="2">
    <source>
        <dbReference type="EMBL" id="MBJ6121250.1"/>
    </source>
</evidence>